<sequence>MNRMTFTTAVRSGQPRRACAVRRAPTHVRLLQMVRQDRLLYTGPQPERVIMRSFPILCDGGSSKLVAVLQPCPRSLGWQLPINGGGCLSSPTFDDLTQPASCSPLIMPH</sequence>
<accession>A0A7S4CWN6</accession>
<proteinExistence type="predicted"/>
<name>A0A7S4CWN6_9EUGL</name>
<protein>
    <submittedName>
        <fullName evidence="1">Uncharacterized protein</fullName>
    </submittedName>
</protein>
<gene>
    <name evidence="1" type="ORF">EGYM00163_LOCUS19785</name>
</gene>
<dbReference type="AlphaFoldDB" id="A0A7S4CWN6"/>
<dbReference type="EMBL" id="HBJA01055906">
    <property type="protein sequence ID" value="CAE0808654.1"/>
    <property type="molecule type" value="Transcribed_RNA"/>
</dbReference>
<organism evidence="1">
    <name type="scientific">Eutreptiella gymnastica</name>
    <dbReference type="NCBI Taxonomy" id="73025"/>
    <lineage>
        <taxon>Eukaryota</taxon>
        <taxon>Discoba</taxon>
        <taxon>Euglenozoa</taxon>
        <taxon>Euglenida</taxon>
        <taxon>Spirocuta</taxon>
        <taxon>Euglenophyceae</taxon>
        <taxon>Eutreptiales</taxon>
        <taxon>Eutreptiaceae</taxon>
        <taxon>Eutreptiella</taxon>
    </lineage>
</organism>
<evidence type="ECO:0000313" key="1">
    <source>
        <dbReference type="EMBL" id="CAE0808654.1"/>
    </source>
</evidence>
<reference evidence="1" key="1">
    <citation type="submission" date="2021-01" db="EMBL/GenBank/DDBJ databases">
        <authorList>
            <person name="Corre E."/>
            <person name="Pelletier E."/>
            <person name="Niang G."/>
            <person name="Scheremetjew M."/>
            <person name="Finn R."/>
            <person name="Kale V."/>
            <person name="Holt S."/>
            <person name="Cochrane G."/>
            <person name="Meng A."/>
            <person name="Brown T."/>
            <person name="Cohen L."/>
        </authorList>
    </citation>
    <scope>NUCLEOTIDE SEQUENCE</scope>
    <source>
        <strain evidence="1">CCMP1594</strain>
    </source>
</reference>